<evidence type="ECO:0000313" key="12">
    <source>
        <dbReference type="EMBL" id="SFV71339.1"/>
    </source>
</evidence>
<feature type="transmembrane region" description="Helical" evidence="8">
    <location>
        <begin position="238"/>
        <end position="257"/>
    </location>
</feature>
<dbReference type="SUPFAM" id="SSF55874">
    <property type="entry name" value="ATPase domain of HSP90 chaperone/DNA topoisomerase II/histidine kinase"/>
    <property type="match status" value="1"/>
</dbReference>
<dbReference type="Pfam" id="PF07695">
    <property type="entry name" value="7TMR-DISM_7TM"/>
    <property type="match status" value="1"/>
</dbReference>
<evidence type="ECO:0000256" key="3">
    <source>
        <dbReference type="ARBA" id="ARBA00022553"/>
    </source>
</evidence>
<evidence type="ECO:0000256" key="2">
    <source>
        <dbReference type="ARBA" id="ARBA00012438"/>
    </source>
</evidence>
<dbReference type="GO" id="GO:0004673">
    <property type="term" value="F:protein histidine kinase activity"/>
    <property type="evidence" value="ECO:0007669"/>
    <property type="project" value="UniProtKB-EC"/>
</dbReference>
<dbReference type="PANTHER" id="PTHR41523:SF8">
    <property type="entry name" value="ETHYLENE RESPONSE SENSOR PROTEIN"/>
    <property type="match status" value="1"/>
</dbReference>
<organism evidence="12">
    <name type="scientific">hydrothermal vent metagenome</name>
    <dbReference type="NCBI Taxonomy" id="652676"/>
    <lineage>
        <taxon>unclassified sequences</taxon>
        <taxon>metagenomes</taxon>
        <taxon>ecological metagenomes</taxon>
    </lineage>
</organism>
<keyword evidence="3" id="KW-0597">Phosphoprotein</keyword>
<name>A0A1W1CZZ0_9ZZZZ</name>
<evidence type="ECO:0000256" key="5">
    <source>
        <dbReference type="ARBA" id="ARBA00022741"/>
    </source>
</evidence>
<dbReference type="InterPro" id="IPR011622">
    <property type="entry name" value="7TMR_DISM_rcpt_extracell_dom2"/>
</dbReference>
<dbReference type="Gene3D" id="3.30.565.10">
    <property type="entry name" value="Histidine kinase-like ATPase, C-terminal domain"/>
    <property type="match status" value="1"/>
</dbReference>
<keyword evidence="8" id="KW-1133">Transmembrane helix</keyword>
<evidence type="ECO:0000256" key="6">
    <source>
        <dbReference type="ARBA" id="ARBA00022777"/>
    </source>
</evidence>
<feature type="domain" description="7TM-DISM receptor extracellular" evidence="10">
    <location>
        <begin position="177"/>
        <end position="377"/>
    </location>
</feature>
<evidence type="ECO:0000259" key="11">
    <source>
        <dbReference type="Pfam" id="PF07696"/>
    </source>
</evidence>
<gene>
    <name evidence="12" type="ORF">MNB_SV-13-1810</name>
</gene>
<protein>
    <recommendedName>
        <fullName evidence="2">histidine kinase</fullName>
        <ecNumber evidence="2">2.7.13.3</ecNumber>
    </recommendedName>
</protein>
<feature type="transmembrane region" description="Helical" evidence="8">
    <location>
        <begin position="205"/>
        <end position="231"/>
    </location>
</feature>
<dbReference type="InterPro" id="IPR011623">
    <property type="entry name" value="7TMR_DISM_rcpt_extracell_dom1"/>
</dbReference>
<dbReference type="Pfam" id="PF07568">
    <property type="entry name" value="HisKA_2"/>
    <property type="match status" value="1"/>
</dbReference>
<dbReference type="EC" id="2.7.13.3" evidence="2"/>
<dbReference type="PANTHER" id="PTHR41523">
    <property type="entry name" value="TWO-COMPONENT SYSTEM SENSOR PROTEIN"/>
    <property type="match status" value="1"/>
</dbReference>
<evidence type="ECO:0000259" key="9">
    <source>
        <dbReference type="Pfam" id="PF07568"/>
    </source>
</evidence>
<keyword evidence="4" id="KW-0808">Transferase</keyword>
<keyword evidence="7" id="KW-0067">ATP-binding</keyword>
<keyword evidence="8" id="KW-0472">Membrane</keyword>
<evidence type="ECO:0000256" key="8">
    <source>
        <dbReference type="SAM" id="Phobius"/>
    </source>
</evidence>
<feature type="domain" description="Signal transduction histidine kinase subgroup 2 dimerisation and phosphoacceptor" evidence="9">
    <location>
        <begin position="420"/>
        <end position="490"/>
    </location>
</feature>
<dbReference type="AlphaFoldDB" id="A0A1W1CZZ0"/>
<feature type="domain" description="7TM-DISM receptor extracellular" evidence="11">
    <location>
        <begin position="40"/>
        <end position="163"/>
    </location>
</feature>
<dbReference type="InterPro" id="IPR011495">
    <property type="entry name" value="Sig_transdc_His_kin_sub2_dim/P"/>
</dbReference>
<evidence type="ECO:0000259" key="10">
    <source>
        <dbReference type="Pfam" id="PF07695"/>
    </source>
</evidence>
<keyword evidence="8" id="KW-0812">Transmembrane</keyword>
<feature type="transmembrane region" description="Helical" evidence="8">
    <location>
        <begin position="176"/>
        <end position="199"/>
    </location>
</feature>
<sequence>MLKFKMNFKTFLIYFYLLSIPLYALDITEHNSSVELLPFSQFYIDKSNKLSVEEIKKREFSNIKKEIFSFGFHPNQALWVKFKLRNQTDKPLRKIIEYANPLTEDVIFFDKTEQIVEGSWHISNSRESINPAFTIKLNPYEERTFYIKAHSTISTVIIQLRLWNSKDFNHYTTKHLMFIVLFFAIMGTLLIYNLFIYLFTNDKAYLYYLFYLIAIILNELTYSGVAQYYFLSPELSKIVTEYIMLLIAFMIVTIVLFTREFLNTKHFPLFDSLLKSTLYGVPILSLLSCNNFLFTSNIIIVFLPIGALILFIAFYLLYHGVKEAQFYVFGWSLVVVALLITNLQTLGIMDINHIVKYINDFAFTAEAFLFSIALAHRIKINNNKIIEMQQSEQQRLQTLVTQKTHDLQISLNKELLLHKELNHRVKNNFQMILSLIKLQTLKSDNESLKKLLSTIENRIYSISYLYSLLQIQNREIDTKTYFQSIISHIQYGFEKEVKIVYNINYNLPIDELVYCGLILNELVTNSFKYAFDSRGGELIVSLEIFDNSINFTIQDNGSKPISSSKSSNTLGLLIIQTLVEEHLGGEFKFTYNRGVKNIIRWKI</sequence>
<dbReference type="Gene3D" id="2.60.40.2380">
    <property type="match status" value="1"/>
</dbReference>
<feature type="transmembrane region" description="Helical" evidence="8">
    <location>
        <begin position="324"/>
        <end position="345"/>
    </location>
</feature>
<dbReference type="Pfam" id="PF07696">
    <property type="entry name" value="7TMR-DISMED2"/>
    <property type="match status" value="1"/>
</dbReference>
<keyword evidence="6 12" id="KW-0418">Kinase</keyword>
<reference evidence="12" key="1">
    <citation type="submission" date="2016-10" db="EMBL/GenBank/DDBJ databases">
        <authorList>
            <person name="de Groot N.N."/>
        </authorList>
    </citation>
    <scope>NUCLEOTIDE SEQUENCE</scope>
</reference>
<dbReference type="EMBL" id="FPHM01000230">
    <property type="protein sequence ID" value="SFV71339.1"/>
    <property type="molecule type" value="Genomic_DNA"/>
</dbReference>
<proteinExistence type="predicted"/>
<comment type="catalytic activity">
    <reaction evidence="1">
        <text>ATP + protein L-histidine = ADP + protein N-phospho-L-histidine.</text>
        <dbReference type="EC" id="2.7.13.3"/>
    </reaction>
</comment>
<feature type="transmembrane region" description="Helical" evidence="8">
    <location>
        <begin position="299"/>
        <end position="318"/>
    </location>
</feature>
<evidence type="ECO:0000256" key="1">
    <source>
        <dbReference type="ARBA" id="ARBA00000085"/>
    </source>
</evidence>
<evidence type="ECO:0000256" key="4">
    <source>
        <dbReference type="ARBA" id="ARBA00022679"/>
    </source>
</evidence>
<evidence type="ECO:0000256" key="7">
    <source>
        <dbReference type="ARBA" id="ARBA00022840"/>
    </source>
</evidence>
<accession>A0A1W1CZZ0</accession>
<dbReference type="InterPro" id="IPR036890">
    <property type="entry name" value="HATPase_C_sf"/>
</dbReference>
<keyword evidence="5" id="KW-0547">Nucleotide-binding</keyword>
<dbReference type="GO" id="GO:0005524">
    <property type="term" value="F:ATP binding"/>
    <property type="evidence" value="ECO:0007669"/>
    <property type="project" value="UniProtKB-KW"/>
</dbReference>